<dbReference type="EMBL" id="JAQQLF010000001">
    <property type="protein sequence ID" value="MDC7715706.1"/>
    <property type="molecule type" value="Genomic_DNA"/>
</dbReference>
<gene>
    <name evidence="3" type="ORF">PQU95_00540</name>
</gene>
<sequence>MKSLLSMLLGWLVFSAGNAAHANPPPQGINAPPLERADALRLRELRLREAVVRGEISEEEARRLRQFYRRHDAIRLHLPPDRQASMPAGEAPPKAWQRWRKKQDRLNAPPPEGGPDS</sequence>
<feature type="chain" id="PRO_5045096026" evidence="2">
    <location>
        <begin position="23"/>
        <end position="117"/>
    </location>
</feature>
<keyword evidence="4" id="KW-1185">Reference proteome</keyword>
<dbReference type="RefSeq" id="WP_272750203.1">
    <property type="nucleotide sequence ID" value="NZ_JAQQLF010000001.1"/>
</dbReference>
<evidence type="ECO:0000256" key="1">
    <source>
        <dbReference type="SAM" id="MobiDB-lite"/>
    </source>
</evidence>
<organism evidence="3 4">
    <name type="scientific">Vogesella aquatica</name>
    <dbReference type="NCBI Taxonomy" id="2984206"/>
    <lineage>
        <taxon>Bacteria</taxon>
        <taxon>Pseudomonadati</taxon>
        <taxon>Pseudomonadota</taxon>
        <taxon>Betaproteobacteria</taxon>
        <taxon>Neisseriales</taxon>
        <taxon>Chromobacteriaceae</taxon>
        <taxon>Vogesella</taxon>
    </lineage>
</organism>
<evidence type="ECO:0000313" key="4">
    <source>
        <dbReference type="Proteomes" id="UP001219956"/>
    </source>
</evidence>
<evidence type="ECO:0000313" key="3">
    <source>
        <dbReference type="EMBL" id="MDC7715706.1"/>
    </source>
</evidence>
<protein>
    <submittedName>
        <fullName evidence="3">Uncharacterized protein</fullName>
    </submittedName>
</protein>
<feature type="signal peptide" evidence="2">
    <location>
        <begin position="1"/>
        <end position="22"/>
    </location>
</feature>
<keyword evidence="2" id="KW-0732">Signal</keyword>
<name>A0ABT5IT12_9NEIS</name>
<proteinExistence type="predicted"/>
<feature type="region of interest" description="Disordered" evidence="1">
    <location>
        <begin position="78"/>
        <end position="117"/>
    </location>
</feature>
<accession>A0ABT5IT12</accession>
<dbReference type="Proteomes" id="UP001219956">
    <property type="component" value="Unassembled WGS sequence"/>
</dbReference>
<feature type="compositionally biased region" description="Pro residues" evidence="1">
    <location>
        <begin position="108"/>
        <end position="117"/>
    </location>
</feature>
<evidence type="ECO:0000256" key="2">
    <source>
        <dbReference type="SAM" id="SignalP"/>
    </source>
</evidence>
<comment type="caution">
    <text evidence="3">The sequence shown here is derived from an EMBL/GenBank/DDBJ whole genome shotgun (WGS) entry which is preliminary data.</text>
</comment>
<reference evidence="3 4" key="1">
    <citation type="submission" date="2023-01" db="EMBL/GenBank/DDBJ databases">
        <title>Novel species of the genus Vogesella isolated from rivers.</title>
        <authorList>
            <person name="Lu H."/>
        </authorList>
    </citation>
    <scope>NUCLEOTIDE SEQUENCE [LARGE SCALE GENOMIC DNA]</scope>
    <source>
        <strain evidence="3 4">DC21W</strain>
    </source>
</reference>